<name>A0A0F9X4L3_9ZZZZ</name>
<sequence>MKKLFYALFMHYNTGTGPGGNGLTFHSDMLDVKKEILHVIEIIHEPLIFTDTQLMRDINAIHLLNGDDGERFTIYDGSWGIIFTKSTYEVPD</sequence>
<reference evidence="1" key="1">
    <citation type="journal article" date="2015" name="Nature">
        <title>Complex archaea that bridge the gap between prokaryotes and eukaryotes.</title>
        <authorList>
            <person name="Spang A."/>
            <person name="Saw J.H."/>
            <person name="Jorgensen S.L."/>
            <person name="Zaremba-Niedzwiedzka K."/>
            <person name="Martijn J."/>
            <person name="Lind A.E."/>
            <person name="van Eijk R."/>
            <person name="Schleper C."/>
            <person name="Guy L."/>
            <person name="Ettema T.J."/>
        </authorList>
    </citation>
    <scope>NUCLEOTIDE SEQUENCE</scope>
</reference>
<comment type="caution">
    <text evidence="1">The sequence shown here is derived from an EMBL/GenBank/DDBJ whole genome shotgun (WGS) entry which is preliminary data.</text>
</comment>
<proteinExistence type="predicted"/>
<protein>
    <submittedName>
        <fullName evidence="1">Uncharacterized protein</fullName>
    </submittedName>
</protein>
<dbReference type="EMBL" id="LAZR01000084">
    <property type="protein sequence ID" value="KKN93761.1"/>
    <property type="molecule type" value="Genomic_DNA"/>
</dbReference>
<evidence type="ECO:0000313" key="1">
    <source>
        <dbReference type="EMBL" id="KKN93761.1"/>
    </source>
</evidence>
<gene>
    <name evidence="1" type="ORF">LCGC14_0195940</name>
</gene>
<organism evidence="1">
    <name type="scientific">marine sediment metagenome</name>
    <dbReference type="NCBI Taxonomy" id="412755"/>
    <lineage>
        <taxon>unclassified sequences</taxon>
        <taxon>metagenomes</taxon>
        <taxon>ecological metagenomes</taxon>
    </lineage>
</organism>
<dbReference type="AlphaFoldDB" id="A0A0F9X4L3"/>
<accession>A0A0F9X4L3</accession>